<protein>
    <recommendedName>
        <fullName evidence="3">Flagellin</fullName>
    </recommendedName>
</protein>
<evidence type="ECO:0000256" key="2">
    <source>
        <dbReference type="ARBA" id="ARBA00023143"/>
    </source>
</evidence>
<sequence>MTSVLTNTGAMTALQVLSQANKNMAVTQGRISTGLKVATADQNAAVYAMAGVMKADVAGYQTIQDNLSIAESGVSVARSAAESIGELLKTMKTKIVSAQDGTVDRKKLQADIDQYKEQIKQIAGSASFNGVNYLKGDDNVDILSSLNRSTTDGASYDVTSSTISFQKQDLVLGEATANKVEYISAGTQAKAATYSVTDVAITFDPSVSNAGTFDIAIGGVKFSTIAADPTAGTTRTAGPMDLVNNDDEFNPGTAPTDTSLSTMAGVIQKNLDQAFGGDGTGSVVTATVQDGKIRITDKLGRGISDVVYVPGGSGKLDGVTEITRGSTKVDAVATEVSYTFESLKGITFRNALPAGGLAANEMVNPFKSVTVTKSDGSAWTAVDLSGLADNSTMTDVATAIETSLNTQAGSSDFTVTWDSNSGKLNIQDAKGRGVSARFDGDGFGKLGGLSTLDVTTDAGAKQALKDIETMTQATLDAAAALGSTQTRLSTQKDFLGKLADALNTGIGTLVDADMTQESARLQSLQVQQQLAAQALAIANQQPQQLLGLFRG</sequence>
<proteinExistence type="inferred from homology"/>
<keyword evidence="7" id="KW-0969">Cilium</keyword>
<dbReference type="Proteomes" id="UP001375743">
    <property type="component" value="Unassembled WGS sequence"/>
</dbReference>
<name>A0ABU8XVA4_9PROT</name>
<evidence type="ECO:0000313" key="7">
    <source>
        <dbReference type="EMBL" id="MEK0084856.1"/>
    </source>
</evidence>
<keyword evidence="7" id="KW-0966">Cell projection</keyword>
<feature type="coiled-coil region" evidence="4">
    <location>
        <begin position="98"/>
        <end position="125"/>
    </location>
</feature>
<comment type="similarity">
    <text evidence="1 3">Belongs to the bacterial flagellin family.</text>
</comment>
<organism evidence="7 8">
    <name type="scientific">Benzoatithermus flavus</name>
    <dbReference type="NCBI Taxonomy" id="3108223"/>
    <lineage>
        <taxon>Bacteria</taxon>
        <taxon>Pseudomonadati</taxon>
        <taxon>Pseudomonadota</taxon>
        <taxon>Alphaproteobacteria</taxon>
        <taxon>Geminicoccales</taxon>
        <taxon>Geminicoccaceae</taxon>
        <taxon>Benzoatithermus</taxon>
    </lineage>
</organism>
<dbReference type="Pfam" id="PF00700">
    <property type="entry name" value="Flagellin_C"/>
    <property type="match status" value="1"/>
</dbReference>
<dbReference type="InterPro" id="IPR001492">
    <property type="entry name" value="Flagellin"/>
</dbReference>
<dbReference type="InterPro" id="IPR001029">
    <property type="entry name" value="Flagellin_N"/>
</dbReference>
<evidence type="ECO:0000256" key="3">
    <source>
        <dbReference type="RuleBase" id="RU362073"/>
    </source>
</evidence>
<feature type="domain" description="Flagellin N-terminal" evidence="5">
    <location>
        <begin position="4"/>
        <end position="136"/>
    </location>
</feature>
<comment type="function">
    <text evidence="3">Flagellin is the subunit protein which polymerizes to form the filaments of bacterial flagella.</text>
</comment>
<keyword evidence="4" id="KW-0175">Coiled coil</keyword>
<dbReference type="SUPFAM" id="SSF64518">
    <property type="entry name" value="Phase 1 flagellin"/>
    <property type="match status" value="1"/>
</dbReference>
<dbReference type="InterPro" id="IPR046358">
    <property type="entry name" value="Flagellin_C"/>
</dbReference>
<comment type="caution">
    <text evidence="7">The sequence shown here is derived from an EMBL/GenBank/DDBJ whole genome shotgun (WGS) entry which is preliminary data.</text>
</comment>
<dbReference type="Gene3D" id="1.20.1330.10">
    <property type="entry name" value="f41 fragment of flagellin, N-terminal domain"/>
    <property type="match status" value="1"/>
</dbReference>
<evidence type="ECO:0000259" key="5">
    <source>
        <dbReference type="Pfam" id="PF00669"/>
    </source>
</evidence>
<evidence type="ECO:0000256" key="4">
    <source>
        <dbReference type="SAM" id="Coils"/>
    </source>
</evidence>
<dbReference type="EMBL" id="JBBLZC010000019">
    <property type="protein sequence ID" value="MEK0084856.1"/>
    <property type="molecule type" value="Genomic_DNA"/>
</dbReference>
<gene>
    <name evidence="7" type="ORF">U1T56_17020</name>
</gene>
<dbReference type="PANTHER" id="PTHR42792">
    <property type="entry name" value="FLAGELLIN"/>
    <property type="match status" value="1"/>
</dbReference>
<reference evidence="7 8" key="1">
    <citation type="submission" date="2024-01" db="EMBL/GenBank/DDBJ databases">
        <title>Multi-omics insights into the function and evolution of sodium benzoate biodegradation pathways in Benzoatithermus flavus gen. nov., sp. nov. from hot spring.</title>
        <authorList>
            <person name="Hu C.-J."/>
            <person name="Li W.-J."/>
        </authorList>
    </citation>
    <scope>NUCLEOTIDE SEQUENCE [LARGE SCALE GENOMIC DNA]</scope>
    <source>
        <strain evidence="7 8">SYSU G07066</strain>
    </source>
</reference>
<comment type="subcellular location">
    <subcellularLocation>
        <location evidence="3">Secreted</location>
    </subcellularLocation>
    <subcellularLocation>
        <location evidence="3">Bacterial flagellum</location>
    </subcellularLocation>
</comment>
<dbReference type="PANTHER" id="PTHR42792:SF2">
    <property type="entry name" value="FLAGELLIN"/>
    <property type="match status" value="1"/>
</dbReference>
<keyword evidence="7" id="KW-0282">Flagellum</keyword>
<accession>A0ABU8XVA4</accession>
<dbReference type="RefSeq" id="WP_418160706.1">
    <property type="nucleotide sequence ID" value="NZ_JBBLZC010000019.1"/>
</dbReference>
<evidence type="ECO:0000256" key="1">
    <source>
        <dbReference type="ARBA" id="ARBA00005709"/>
    </source>
</evidence>
<keyword evidence="2 3" id="KW-0975">Bacterial flagellum</keyword>
<evidence type="ECO:0000259" key="6">
    <source>
        <dbReference type="Pfam" id="PF00700"/>
    </source>
</evidence>
<feature type="domain" description="Flagellin C-terminal" evidence="6">
    <location>
        <begin position="466"/>
        <end position="549"/>
    </location>
</feature>
<evidence type="ECO:0000313" key="8">
    <source>
        <dbReference type="Proteomes" id="UP001375743"/>
    </source>
</evidence>
<keyword evidence="3" id="KW-0964">Secreted</keyword>
<dbReference type="Pfam" id="PF00669">
    <property type="entry name" value="Flagellin_N"/>
    <property type="match status" value="1"/>
</dbReference>
<keyword evidence="8" id="KW-1185">Reference proteome</keyword>